<reference evidence="5" key="1">
    <citation type="submission" date="2019-11" db="EMBL/GenBank/DDBJ databases">
        <authorList>
            <person name="Feng L."/>
        </authorList>
    </citation>
    <scope>NUCLEOTIDE SEQUENCE</scope>
    <source>
        <strain evidence="5">CramosumLFYP8</strain>
    </source>
</reference>
<sequence>MNWTDGISNALKYIEEHLKEDIKIVDVANEAYVSSFYFQKAFRILCGFSVAEYIRYRRLSLAGSEVITTNKKIIEIALEYGYDSPDSFTKAFTRFHGVTPTVARKEQLMIKSFAPLKIQFTLKGGSTMDYKIIKKEAFTVLGKARRFDFDCAFNEIPKFWGEHMQSADKKVCGVYGVCIEDEKDEGFKYLIADEYVLDSEIPDGYEVCEIPQLTWAVFACHGAVPKSLQEVNTKIFSEWLPNNDTYEVAEHYNIEMYTPCEDYPRGNHDENYYSEIWIPVKKK</sequence>
<dbReference type="PANTHER" id="PTHR47504">
    <property type="entry name" value="RIGHT ORIGIN-BINDING PROTEIN"/>
    <property type="match status" value="1"/>
</dbReference>
<keyword evidence="2" id="KW-0238">DNA-binding</keyword>
<dbReference type="Gene3D" id="1.10.10.60">
    <property type="entry name" value="Homeodomain-like"/>
    <property type="match status" value="2"/>
</dbReference>
<dbReference type="PANTHER" id="PTHR47504:SF5">
    <property type="entry name" value="RIGHT ORIGIN-BINDING PROTEIN"/>
    <property type="match status" value="1"/>
</dbReference>
<dbReference type="Pfam" id="PF12833">
    <property type="entry name" value="HTH_18"/>
    <property type="match status" value="1"/>
</dbReference>
<evidence type="ECO:0000313" key="5">
    <source>
        <dbReference type="EMBL" id="VYT59812.1"/>
    </source>
</evidence>
<evidence type="ECO:0000259" key="4">
    <source>
        <dbReference type="PROSITE" id="PS01124"/>
    </source>
</evidence>
<dbReference type="SUPFAM" id="SSF46689">
    <property type="entry name" value="Homeodomain-like"/>
    <property type="match status" value="2"/>
</dbReference>
<dbReference type="PRINTS" id="PR00032">
    <property type="entry name" value="HTHARAC"/>
</dbReference>
<dbReference type="SMART" id="SM00871">
    <property type="entry name" value="AraC_E_bind"/>
    <property type="match status" value="1"/>
</dbReference>
<proteinExistence type="predicted"/>
<name>A0A6N2Y0T4_9FIRM</name>
<dbReference type="SMART" id="SM00342">
    <property type="entry name" value="HTH_ARAC"/>
    <property type="match status" value="1"/>
</dbReference>
<dbReference type="PROSITE" id="PS01124">
    <property type="entry name" value="HTH_ARAC_FAMILY_2"/>
    <property type="match status" value="1"/>
</dbReference>
<dbReference type="GO" id="GO:0003700">
    <property type="term" value="F:DNA-binding transcription factor activity"/>
    <property type="evidence" value="ECO:0007669"/>
    <property type="project" value="InterPro"/>
</dbReference>
<keyword evidence="3" id="KW-0804">Transcription</keyword>
<accession>A0A6N2Y0T4</accession>
<dbReference type="InterPro" id="IPR010499">
    <property type="entry name" value="AraC_E-bd"/>
</dbReference>
<keyword evidence="1" id="KW-0805">Transcription regulation</keyword>
<protein>
    <submittedName>
        <fullName evidence="5">Right origin-binding protein</fullName>
    </submittedName>
</protein>
<dbReference type="GO" id="GO:0043565">
    <property type="term" value="F:sequence-specific DNA binding"/>
    <property type="evidence" value="ECO:0007669"/>
    <property type="project" value="InterPro"/>
</dbReference>
<dbReference type="EMBL" id="CACRTL010000008">
    <property type="protein sequence ID" value="VYT59812.1"/>
    <property type="molecule type" value="Genomic_DNA"/>
</dbReference>
<dbReference type="RefSeq" id="WP_156635132.1">
    <property type="nucleotide sequence ID" value="NZ_CACRTL010000008.1"/>
</dbReference>
<dbReference type="SUPFAM" id="SSF55136">
    <property type="entry name" value="Probable bacterial effector-binding domain"/>
    <property type="match status" value="1"/>
</dbReference>
<evidence type="ECO:0000256" key="2">
    <source>
        <dbReference type="ARBA" id="ARBA00023125"/>
    </source>
</evidence>
<organism evidence="5">
    <name type="scientific">Thomasclavelia ramosa</name>
    <dbReference type="NCBI Taxonomy" id="1547"/>
    <lineage>
        <taxon>Bacteria</taxon>
        <taxon>Bacillati</taxon>
        <taxon>Bacillota</taxon>
        <taxon>Erysipelotrichia</taxon>
        <taxon>Erysipelotrichales</taxon>
        <taxon>Coprobacillaceae</taxon>
        <taxon>Thomasclavelia</taxon>
    </lineage>
</organism>
<dbReference type="InterPro" id="IPR011256">
    <property type="entry name" value="Reg_factor_effector_dom_sf"/>
</dbReference>
<dbReference type="Gene3D" id="3.20.80.10">
    <property type="entry name" value="Regulatory factor, effector binding domain"/>
    <property type="match status" value="1"/>
</dbReference>
<dbReference type="InterPro" id="IPR029441">
    <property type="entry name" value="Cass2"/>
</dbReference>
<dbReference type="InterPro" id="IPR050959">
    <property type="entry name" value="MarA-like"/>
</dbReference>
<feature type="domain" description="HTH araC/xylS-type" evidence="4">
    <location>
        <begin position="8"/>
        <end position="106"/>
    </location>
</feature>
<dbReference type="AlphaFoldDB" id="A0A6N2Y0T4"/>
<evidence type="ECO:0000256" key="3">
    <source>
        <dbReference type="ARBA" id="ARBA00023163"/>
    </source>
</evidence>
<evidence type="ECO:0000256" key="1">
    <source>
        <dbReference type="ARBA" id="ARBA00023015"/>
    </source>
</evidence>
<dbReference type="InterPro" id="IPR009057">
    <property type="entry name" value="Homeodomain-like_sf"/>
</dbReference>
<dbReference type="InterPro" id="IPR018060">
    <property type="entry name" value="HTH_AraC"/>
</dbReference>
<dbReference type="InterPro" id="IPR020449">
    <property type="entry name" value="Tscrpt_reg_AraC-type_HTH"/>
</dbReference>
<gene>
    <name evidence="5" type="primary">rob</name>
    <name evidence="5" type="ORF">CRLFYP8_01322</name>
</gene>
<dbReference type="Pfam" id="PF14526">
    <property type="entry name" value="Cass2"/>
    <property type="match status" value="1"/>
</dbReference>